<comment type="catalytic activity">
    <reaction evidence="19">
        <text>a 5'-end (5'-triphosphoguanosine)-adenylyl-adenylyl-cytidylyl-adenosine in mRNA + 2 S-adenosyl-L-methionine = a 5'-end (N(7)-methyl 5'-triphosphoguanosine)-(2'-O-methyladenylyl)-adenylyl-cytidylyl-adenosine in mRNA + 2 S-adenosyl-L-homocysteine + H(+)</text>
        <dbReference type="Rhea" id="RHEA:65376"/>
        <dbReference type="Rhea" id="RHEA-COMP:16797"/>
        <dbReference type="Rhea" id="RHEA-COMP:16798"/>
        <dbReference type="ChEBI" id="CHEBI:15378"/>
        <dbReference type="ChEBI" id="CHEBI:57856"/>
        <dbReference type="ChEBI" id="CHEBI:59789"/>
        <dbReference type="ChEBI" id="CHEBI:156483"/>
        <dbReference type="ChEBI" id="CHEBI:156484"/>
        <dbReference type="EC" id="2.1.1.375"/>
    </reaction>
</comment>
<evidence type="ECO:0000313" key="23">
    <source>
        <dbReference type="Proteomes" id="UP000240339"/>
    </source>
</evidence>
<name>A0A2K8MNF1_9MONO</name>
<dbReference type="GO" id="GO:0044423">
    <property type="term" value="C:virion component"/>
    <property type="evidence" value="ECO:0007669"/>
    <property type="project" value="UniProtKB-KW"/>
</dbReference>
<evidence type="ECO:0000256" key="13">
    <source>
        <dbReference type="ARBA" id="ARBA00023268"/>
    </source>
</evidence>
<dbReference type="KEGG" id="vg:37619959"/>
<evidence type="ECO:0000256" key="10">
    <source>
        <dbReference type="ARBA" id="ARBA00022844"/>
    </source>
</evidence>
<keyword evidence="10" id="KW-0946">Virion</keyword>
<evidence type="ECO:0000256" key="19">
    <source>
        <dbReference type="ARBA" id="ARBA00047370"/>
    </source>
</evidence>
<dbReference type="InterPro" id="IPR026890">
    <property type="entry name" value="Mononeg_mRNAcap"/>
</dbReference>
<comment type="catalytic activity">
    <reaction evidence="14">
        <text>a 5'-end triphospho-adenylyl-adenylyl-cytidylyl-adenosine in mRNA + GDP + H(+) = a 5'-end (5'-triphosphoguanosine)-adenylyl-adenylyl-cytidylyl-adenosine in mRNA + diphosphate</text>
        <dbReference type="Rhea" id="RHEA:65436"/>
        <dbReference type="Rhea" id="RHEA-COMP:16797"/>
        <dbReference type="Rhea" id="RHEA-COMP:16799"/>
        <dbReference type="ChEBI" id="CHEBI:15378"/>
        <dbReference type="ChEBI" id="CHEBI:33019"/>
        <dbReference type="ChEBI" id="CHEBI:58189"/>
        <dbReference type="ChEBI" id="CHEBI:156484"/>
        <dbReference type="ChEBI" id="CHEBI:156503"/>
        <dbReference type="EC" id="2.7.7.88"/>
    </reaction>
</comment>
<dbReference type="GO" id="GO:0003968">
    <property type="term" value="F:RNA-directed RNA polymerase activity"/>
    <property type="evidence" value="ECO:0007669"/>
    <property type="project" value="UniProtKB-KW"/>
</dbReference>
<evidence type="ECO:0000256" key="4">
    <source>
        <dbReference type="ARBA" id="ARBA00022664"/>
    </source>
</evidence>
<evidence type="ECO:0000256" key="8">
    <source>
        <dbReference type="ARBA" id="ARBA00022741"/>
    </source>
</evidence>
<evidence type="ECO:0000256" key="17">
    <source>
        <dbReference type="ARBA" id="ARBA00031012"/>
    </source>
</evidence>
<dbReference type="Pfam" id="PF00946">
    <property type="entry name" value="Mononeg_RNA_pol"/>
    <property type="match status" value="1"/>
</dbReference>
<dbReference type="InterPro" id="IPR014023">
    <property type="entry name" value="Mononeg_RNA_pol_cat"/>
</dbReference>
<dbReference type="GO" id="GO:0005524">
    <property type="term" value="F:ATP binding"/>
    <property type="evidence" value="ECO:0007669"/>
    <property type="project" value="UniProtKB-KW"/>
</dbReference>
<evidence type="ECO:0000256" key="3">
    <source>
        <dbReference type="ARBA" id="ARBA00022484"/>
    </source>
</evidence>
<protein>
    <recommendedName>
        <fullName evidence="2">RNA-directed RNA polymerase</fullName>
        <ecNumber evidence="2">2.7.7.48</ecNumber>
    </recommendedName>
    <alternativeName>
        <fullName evidence="17">Replicase</fullName>
    </alternativeName>
    <alternativeName>
        <fullName evidence="16">Transcriptase</fullName>
    </alternativeName>
</protein>
<evidence type="ECO:0000256" key="7">
    <source>
        <dbReference type="ARBA" id="ARBA00022695"/>
    </source>
</evidence>
<evidence type="ECO:0000256" key="1">
    <source>
        <dbReference type="ARBA" id="ARBA00004328"/>
    </source>
</evidence>
<comment type="catalytic activity">
    <reaction evidence="15">
        <text>a 5'-end (5'-triphosphoguanosine)-(2'-O-methyladenylyl)-adenylyl-cytidylyl-adenosine in mRNA + S-adenosyl-L-methionine = a 5'-end (N(7)-methyl 5'-triphosphoguanosine)-(2'-O-methyladenylyl)-adenylyl-cytidylyl-adenosine in mRNA + S-adenosyl-L-homocysteine</text>
        <dbReference type="Rhea" id="RHEA:65440"/>
        <dbReference type="Rhea" id="RHEA-COMP:16798"/>
        <dbReference type="Rhea" id="RHEA-COMP:16801"/>
        <dbReference type="ChEBI" id="CHEBI:57856"/>
        <dbReference type="ChEBI" id="CHEBI:59789"/>
        <dbReference type="ChEBI" id="CHEBI:156482"/>
        <dbReference type="ChEBI" id="CHEBI:156483"/>
    </reaction>
</comment>
<dbReference type="Proteomes" id="UP000240339">
    <property type="component" value="Segment"/>
</dbReference>
<keyword evidence="5" id="KW-0808">Transferase</keyword>
<keyword evidence="23" id="KW-1185">Reference proteome</keyword>
<keyword evidence="7" id="KW-0548">Nucleotidyltransferase</keyword>
<dbReference type="GeneID" id="37619959"/>
<keyword evidence="11" id="KW-0693">Viral RNA replication</keyword>
<evidence type="ECO:0000259" key="21">
    <source>
        <dbReference type="PROSITE" id="PS50526"/>
    </source>
</evidence>
<sequence length="1725" mass="193082">MDQEKGVTYDTINRTDQTLKSPLLGTEVMFCIDSMRKLGHHSRALQKVISTQSLIPSRLYYRIFIPWINKPSPAKKHSVISAAAKTWAITARTWGAAPSLIDRGTKAIQAAFLHTQAISLIEKHREIQSIIKRVSFTHEADILGQRLDFLRLDFVQSLVVVTDTLLQTQCLMTYNHFLAVADTIKSRMNLLLTSIVSDTLQRSSHLTTPLFFTLMTETDKSALVLPDNTYFQGIKSILGYCQGLVLRYHNSSDLPSDFFKVTETSVVTLSACLAQMIDVLSKSTPVTSLEVCAVNKIYFFPEIDMEAGAREQFQKMRANHRTSSELLKYGQSLSYVFTAEYIRGYLHKHGVWPPCSVTCPTLAKYRARSLWPSFAKYSHFKKVTLEYSGTPFDTEPDIADLVTDKSIVESREHWTFEYNSAAHIEKHRKKLIHPPYRGEKRLVKALISGKLDNIPAILAPYCQGMIQPRNCLTVLVPKEKELKKHGRFFSVQTLHNRVFQVVSELNLKNRIMPYINTHSMTMTSTRLSHVLIKLSKVSSSGKNFVINLDYSSWCNYFRPEVQHDTCKIIDNVLGSGRFYQLGSILPRYLTFIIQDKFNPPQQGEDLHPIEDHRTCVHGTGSSGEGMRQKLWTVLASCSELLALEEAGVTGTVFGQGDNQTIIVDSGGDKSGTATRVLESLRKNAEEMGHQLKTDECWVSDCLYEYGKKQYFKGTAVPNIFKIISRVSDSTGEIFPNLYSKLACLVSSCESAAQADHSPWCTVVVGSILYHIEATIQLPSDICSNIDRIVAASVIGPPLGGLPTVALSPAAFFRGVSDSLPLQLSLLKTALDLGVSPLILDTMSSITPSSAISYLSLISDPSSLNIDQPLRPERVLRDWIEEALLDQGQSTKLSVLFSESITSKAEILSRDLAAMDPMYPRVMSAIFDLSNVSYGLSLLDKFQKSSTIISTSQELCFSDLVLESKRYRHEVVAWLRGISVGSVSVQLLNQGCTARTADRLRMLTWKRPLYGVTMPFIGEQFKLYSEVCPSQVPTSIIYNIQDPITFEHLLVPGSCKFYMGSKTFIKIIRGHVSNLSSKRLETMSENLMALVDWFNLKGTSPESNLQALLDVLLEEKGVKRPQCRVVAGGTLTHRLPSRSEARDGLAGSMNHTSRHVSFTTDFMTKYTKSGDDYTIHFQQAFIHGHNLISGLLLSGQTLKGHLYLSEWCSSCTQLIPPETFDLTSPPSYKGLPMLAPAKIHHLEWEPETLNDPYHVLPYLVADEIFSSFWIESRQVSTGLAANYCISDLERMSLAQSRFIIWSVVTEKFWFLLLKRLYDKQLIAYLTRCRQGLVQSDTLSWVLKTTSHGVFQDNLLDMCSRTRTGFMTPTLSRQKAIVKILLLPLFRRSYCEQVIKRKQKKFFGKCAVDPKMTLDTALALIKTEPIDLSPTVLSTTEYGIICNHPDLCLPMSLAGEGIYISQVCQMFKGFISMHHLTSVALSESVPASICVDICHVCRVILLGKNTVEKVDRVINSDICDAARENLLIAQSILSFPESRVIFSMEPLESKWPNVLDVVYPTSITPCEAIGMCRKWSDLALYSTATESIIDLSSYGCKSNLTPLCPSVASDLGMWVEDALQDLEDMAIAIVESGSLSEVCALHTYVVSLQFFFGFTPEYSRLYGFGAMRGFRSLMVAGKKLFWAHFQDVHTEGLHVKACNAIPRRLYGDKGAVVLRPIAKILLGSSVR</sequence>
<organism evidence="22 23">
    <name type="scientific">Southwest carpet python virus</name>
    <dbReference type="NCBI Taxonomy" id="2016402"/>
    <lineage>
        <taxon>Viruses</taxon>
        <taxon>Riboviria</taxon>
        <taxon>Orthornavirae</taxon>
        <taxon>Negarnaviricota</taxon>
        <taxon>Haploviricotina</taxon>
        <taxon>Monjiviricetes</taxon>
        <taxon>Mononegavirales</taxon>
        <taxon>Bornaviridae</taxon>
        <taxon>Carbovirus</taxon>
        <taxon>Carbovirus tapeti</taxon>
    </lineage>
</organism>
<evidence type="ECO:0000256" key="9">
    <source>
        <dbReference type="ARBA" id="ARBA00022840"/>
    </source>
</evidence>
<proteinExistence type="predicted"/>
<dbReference type="EMBL" id="MF135781">
    <property type="protein sequence ID" value="ATY47618.1"/>
    <property type="molecule type" value="Viral_cRNA"/>
</dbReference>
<evidence type="ECO:0000256" key="18">
    <source>
        <dbReference type="ARBA" id="ARBA00047332"/>
    </source>
</evidence>
<evidence type="ECO:0000256" key="16">
    <source>
        <dbReference type="ARBA" id="ARBA00030436"/>
    </source>
</evidence>
<evidence type="ECO:0000256" key="15">
    <source>
        <dbReference type="ARBA" id="ARBA00024499"/>
    </source>
</evidence>
<comment type="catalytic activity">
    <reaction evidence="18">
        <text>a 5'-end (5'-triphosphoguanosine)-adenylyl-adenylyl-cytidylyl-adenosine in mRNA + S-adenosyl-L-methionine = a 5'-end (5'-triphosphoguanosine)-(2'-O-methyladenylyl)-adenylyl-cytidylyl-adenosine in mRNA + S-adenosyl-L-homocysteine + H(+)</text>
        <dbReference type="Rhea" id="RHEA:65380"/>
        <dbReference type="Rhea" id="RHEA-COMP:16797"/>
        <dbReference type="Rhea" id="RHEA-COMP:16801"/>
        <dbReference type="ChEBI" id="CHEBI:15378"/>
        <dbReference type="ChEBI" id="CHEBI:57856"/>
        <dbReference type="ChEBI" id="CHEBI:59789"/>
        <dbReference type="ChEBI" id="CHEBI:156482"/>
        <dbReference type="ChEBI" id="CHEBI:156484"/>
    </reaction>
</comment>
<keyword evidence="13" id="KW-0511">Multifunctional enzyme</keyword>
<evidence type="ECO:0000256" key="6">
    <source>
        <dbReference type="ARBA" id="ARBA00022691"/>
    </source>
</evidence>
<accession>A0A2K8MNF1</accession>
<reference evidence="22 23" key="1">
    <citation type="journal article" date="2018" name="PLoS Pathog.">
        <title>Divergent bornaviruses from Australian carpet pythons with neurological disease date the origin of extant Bornaviridae prior to the end-Cretaceous extinction.</title>
        <authorList>
            <person name="Hyndman T.H."/>
            <person name="Shilton C.M."/>
            <person name="Stenglein M.D."/>
            <person name="Wellehan J.F.X.Jr."/>
        </authorList>
    </citation>
    <scope>NUCLEOTIDE SEQUENCE [LARGE SCALE GENOMIC DNA]</scope>
    <source>
        <strain evidence="22">1</strain>
    </source>
</reference>
<evidence type="ECO:0000256" key="5">
    <source>
        <dbReference type="ARBA" id="ARBA00022679"/>
    </source>
</evidence>
<comment type="catalytic activity">
    <reaction evidence="20">
        <text>GTP + H2O = GDP + phosphate + H(+)</text>
        <dbReference type="Rhea" id="RHEA:19669"/>
        <dbReference type="ChEBI" id="CHEBI:15377"/>
        <dbReference type="ChEBI" id="CHEBI:15378"/>
        <dbReference type="ChEBI" id="CHEBI:37565"/>
        <dbReference type="ChEBI" id="CHEBI:43474"/>
        <dbReference type="ChEBI" id="CHEBI:58189"/>
    </reaction>
</comment>
<dbReference type="RefSeq" id="YP_009508490.1">
    <property type="nucleotide sequence ID" value="NC_039014.1"/>
</dbReference>
<keyword evidence="6" id="KW-0949">S-adenosyl-L-methionine</keyword>
<evidence type="ECO:0000313" key="22">
    <source>
        <dbReference type="EMBL" id="ATY47618.1"/>
    </source>
</evidence>
<evidence type="ECO:0000256" key="11">
    <source>
        <dbReference type="ARBA" id="ARBA00022953"/>
    </source>
</evidence>
<keyword evidence="4" id="KW-0507">mRNA processing</keyword>
<evidence type="ECO:0000256" key="20">
    <source>
        <dbReference type="ARBA" id="ARBA00048548"/>
    </source>
</evidence>
<dbReference type="GO" id="GO:0004482">
    <property type="term" value="F:mRNA 5'-cap (guanine-N7-)-methyltransferase activity"/>
    <property type="evidence" value="ECO:0007669"/>
    <property type="project" value="InterPro"/>
</dbReference>
<keyword evidence="12" id="KW-0506">mRNA capping</keyword>
<evidence type="ECO:0000256" key="2">
    <source>
        <dbReference type="ARBA" id="ARBA00012494"/>
    </source>
</evidence>
<feature type="domain" description="RdRp catalytic" evidence="21">
    <location>
        <begin position="542"/>
        <end position="713"/>
    </location>
</feature>
<dbReference type="PROSITE" id="PS50526">
    <property type="entry name" value="RDRP_SSRNA_NEG_NONSEG"/>
    <property type="match status" value="1"/>
</dbReference>
<evidence type="ECO:0000256" key="14">
    <source>
        <dbReference type="ARBA" id="ARBA00024494"/>
    </source>
</evidence>
<dbReference type="Pfam" id="PF14318">
    <property type="entry name" value="Mononeg_mRNAcap"/>
    <property type="match status" value="1"/>
</dbReference>
<keyword evidence="3" id="KW-0696">RNA-directed RNA polymerase</keyword>
<dbReference type="EC" id="2.7.7.48" evidence="2"/>
<keyword evidence="8" id="KW-0547">Nucleotide-binding</keyword>
<comment type="subcellular location">
    <subcellularLocation>
        <location evidence="1">Virion</location>
    </subcellularLocation>
</comment>
<evidence type="ECO:0000256" key="12">
    <source>
        <dbReference type="ARBA" id="ARBA00023042"/>
    </source>
</evidence>
<keyword evidence="9" id="KW-0067">ATP-binding</keyword>